<dbReference type="PROSITE" id="PS50158">
    <property type="entry name" value="ZF_CCHC"/>
    <property type="match status" value="1"/>
</dbReference>
<feature type="region of interest" description="Disordered" evidence="2">
    <location>
        <begin position="52"/>
        <end position="75"/>
    </location>
</feature>
<keyword evidence="5" id="KW-1185">Reference proteome</keyword>
<protein>
    <recommendedName>
        <fullName evidence="3">CCHC-type domain-containing protein</fullName>
    </recommendedName>
</protein>
<name>A0ABQ8QLQ9_9AGAR</name>
<evidence type="ECO:0000313" key="4">
    <source>
        <dbReference type="EMBL" id="KAJ3999383.1"/>
    </source>
</evidence>
<feature type="compositionally biased region" description="Polar residues" evidence="2">
    <location>
        <begin position="56"/>
        <end position="73"/>
    </location>
</feature>
<evidence type="ECO:0000256" key="2">
    <source>
        <dbReference type="SAM" id="MobiDB-lite"/>
    </source>
</evidence>
<evidence type="ECO:0000256" key="1">
    <source>
        <dbReference type="PROSITE-ProRule" id="PRU00047"/>
    </source>
</evidence>
<reference evidence="4" key="1">
    <citation type="submission" date="2022-08" db="EMBL/GenBank/DDBJ databases">
        <authorList>
            <consortium name="DOE Joint Genome Institute"/>
            <person name="Min B."/>
            <person name="Riley R."/>
            <person name="Sierra-Patev S."/>
            <person name="Naranjo-Ortiz M."/>
            <person name="Looney B."/>
            <person name="Konkel Z."/>
            <person name="Slot J.C."/>
            <person name="Sakamoto Y."/>
            <person name="Steenwyk J.L."/>
            <person name="Rokas A."/>
            <person name="Carro J."/>
            <person name="Camarero S."/>
            <person name="Ferreira P."/>
            <person name="Molpeceres G."/>
            <person name="Ruiz-Duenas F.J."/>
            <person name="Serrano A."/>
            <person name="Henrissat B."/>
            <person name="Drula E."/>
            <person name="Hughes K.W."/>
            <person name="Mata J.L."/>
            <person name="Ishikawa N.K."/>
            <person name="Vargas-Isla R."/>
            <person name="Ushijima S."/>
            <person name="Smith C.A."/>
            <person name="Ahrendt S."/>
            <person name="Andreopoulos W."/>
            <person name="He G."/>
            <person name="Labutti K."/>
            <person name="Lipzen A."/>
            <person name="Ng V."/>
            <person name="Sandor L."/>
            <person name="Barry K."/>
            <person name="Martinez A.T."/>
            <person name="Xiao Y."/>
            <person name="Gibbons J.G."/>
            <person name="Terashima K."/>
            <person name="Hibbett D.S."/>
            <person name="Grigoriev I.V."/>
        </authorList>
    </citation>
    <scope>NUCLEOTIDE SEQUENCE</scope>
    <source>
        <strain evidence="4">TFB10827</strain>
    </source>
</reference>
<evidence type="ECO:0000259" key="3">
    <source>
        <dbReference type="PROSITE" id="PS50158"/>
    </source>
</evidence>
<proteinExistence type="predicted"/>
<feature type="domain" description="CCHC-type" evidence="3">
    <location>
        <begin position="234"/>
        <end position="247"/>
    </location>
</feature>
<keyword evidence="1" id="KW-0479">Metal-binding</keyword>
<comment type="caution">
    <text evidence="4">The sequence shown here is derived from an EMBL/GenBank/DDBJ whole genome shotgun (WGS) entry which is preliminary data.</text>
</comment>
<dbReference type="EMBL" id="MU790540">
    <property type="protein sequence ID" value="KAJ3999383.1"/>
    <property type="molecule type" value="Genomic_DNA"/>
</dbReference>
<evidence type="ECO:0000313" key="5">
    <source>
        <dbReference type="Proteomes" id="UP001163828"/>
    </source>
</evidence>
<gene>
    <name evidence="4" type="ORF">F5050DRAFT_1709814</name>
</gene>
<sequence length="259" mass="28170">MSTTSYLPNLVSFPEDRQLVGIGNWAVFRDHLKSIARATGLTGYLDGTIVAPSPPAQGTSGAATAPTSINSRDPSVEEWELRDGRLAGIIYQNIRDPRLTDMRELSHCQSVNSLTNNARAVASLAKERIQQFRYTSGNAFEEYFKQLEALRKAASDVGCKIEDEDLRSQFLTSLSSDNLWIIQNHGSCAYPNLKRTLIEYDMMVESASPSGGNAIAHNALVANGSYGPNSATVCDNCRRTGHIKKNCWAKGGGNEGKGP</sequence>
<dbReference type="InterPro" id="IPR001878">
    <property type="entry name" value="Znf_CCHC"/>
</dbReference>
<dbReference type="Proteomes" id="UP001163828">
    <property type="component" value="Unassembled WGS sequence"/>
</dbReference>
<keyword evidence="1" id="KW-0863">Zinc-finger</keyword>
<accession>A0ABQ8QLQ9</accession>
<keyword evidence="1" id="KW-0862">Zinc</keyword>
<organism evidence="4 5">
    <name type="scientific">Lentinula boryana</name>
    <dbReference type="NCBI Taxonomy" id="40481"/>
    <lineage>
        <taxon>Eukaryota</taxon>
        <taxon>Fungi</taxon>
        <taxon>Dikarya</taxon>
        <taxon>Basidiomycota</taxon>
        <taxon>Agaricomycotina</taxon>
        <taxon>Agaricomycetes</taxon>
        <taxon>Agaricomycetidae</taxon>
        <taxon>Agaricales</taxon>
        <taxon>Marasmiineae</taxon>
        <taxon>Omphalotaceae</taxon>
        <taxon>Lentinula</taxon>
    </lineage>
</organism>